<proteinExistence type="predicted"/>
<dbReference type="Proteomes" id="UP001321473">
    <property type="component" value="Unassembled WGS sequence"/>
</dbReference>
<keyword evidence="2" id="KW-1185">Reference proteome</keyword>
<dbReference type="EMBL" id="JARKHS020024674">
    <property type="protein sequence ID" value="KAK8767988.1"/>
    <property type="molecule type" value="Genomic_DNA"/>
</dbReference>
<gene>
    <name evidence="1" type="ORF">V5799_005231</name>
</gene>
<evidence type="ECO:0000313" key="1">
    <source>
        <dbReference type="EMBL" id="KAK8767988.1"/>
    </source>
</evidence>
<accession>A0AAQ4DZU8</accession>
<sequence>MDEVALTTAWFVDQVFKRISLMTSRTPAMALSDICPEKRKEAVAFLTSFKEVFRNLGIIDKGKTNAALKPVQAGIIIRTRTALNLRELYVQSKNLKFLLFSRLCQDALGNLFSTIRVKSPVPRAREFKYTLRVFVLEQFFKPSRHGSYDIDQTV</sequence>
<organism evidence="1 2">
    <name type="scientific">Amblyomma americanum</name>
    <name type="common">Lone star tick</name>
    <dbReference type="NCBI Taxonomy" id="6943"/>
    <lineage>
        <taxon>Eukaryota</taxon>
        <taxon>Metazoa</taxon>
        <taxon>Ecdysozoa</taxon>
        <taxon>Arthropoda</taxon>
        <taxon>Chelicerata</taxon>
        <taxon>Arachnida</taxon>
        <taxon>Acari</taxon>
        <taxon>Parasitiformes</taxon>
        <taxon>Ixodida</taxon>
        <taxon>Ixodoidea</taxon>
        <taxon>Ixodidae</taxon>
        <taxon>Amblyomminae</taxon>
        <taxon>Amblyomma</taxon>
    </lineage>
</organism>
<name>A0AAQ4DZU8_AMBAM</name>
<evidence type="ECO:0000313" key="2">
    <source>
        <dbReference type="Proteomes" id="UP001321473"/>
    </source>
</evidence>
<reference evidence="1 2" key="1">
    <citation type="journal article" date="2023" name="Arcadia Sci">
        <title>De novo assembly of a long-read Amblyomma americanum tick genome.</title>
        <authorList>
            <person name="Chou S."/>
            <person name="Poskanzer K.E."/>
            <person name="Rollins M."/>
            <person name="Thuy-Boun P.S."/>
        </authorList>
    </citation>
    <scope>NUCLEOTIDE SEQUENCE [LARGE SCALE GENOMIC DNA]</scope>
    <source>
        <strain evidence="1">F_SG_1</strain>
        <tissue evidence="1">Salivary glands</tissue>
    </source>
</reference>
<protein>
    <submittedName>
        <fullName evidence="1">Uncharacterized protein</fullName>
    </submittedName>
</protein>
<dbReference type="AlphaFoldDB" id="A0AAQ4DZU8"/>
<comment type="caution">
    <text evidence="1">The sequence shown here is derived from an EMBL/GenBank/DDBJ whole genome shotgun (WGS) entry which is preliminary data.</text>
</comment>